<proteinExistence type="predicted"/>
<gene>
    <name evidence="1" type="ORF">NC653_028067</name>
</gene>
<sequence>MHQIKVDSRNGFYISRLLIIIERRDRKRIRNKKRVYQVLPLTFSTPIWSARYPGTKPSFSQSTQHESIVWDRFGLDEDIPVRVVWLIIGYRYSG</sequence>
<name>A0AAD6M7M1_9ROSI</name>
<dbReference type="Proteomes" id="UP001164929">
    <property type="component" value="Chromosome 11"/>
</dbReference>
<organism evidence="1 2">
    <name type="scientific">Populus alba x Populus x berolinensis</name>
    <dbReference type="NCBI Taxonomy" id="444605"/>
    <lineage>
        <taxon>Eukaryota</taxon>
        <taxon>Viridiplantae</taxon>
        <taxon>Streptophyta</taxon>
        <taxon>Embryophyta</taxon>
        <taxon>Tracheophyta</taxon>
        <taxon>Spermatophyta</taxon>
        <taxon>Magnoliopsida</taxon>
        <taxon>eudicotyledons</taxon>
        <taxon>Gunneridae</taxon>
        <taxon>Pentapetalae</taxon>
        <taxon>rosids</taxon>
        <taxon>fabids</taxon>
        <taxon>Malpighiales</taxon>
        <taxon>Salicaceae</taxon>
        <taxon>Saliceae</taxon>
        <taxon>Populus</taxon>
    </lineage>
</organism>
<comment type="caution">
    <text evidence="1">The sequence shown here is derived from an EMBL/GenBank/DDBJ whole genome shotgun (WGS) entry which is preliminary data.</text>
</comment>
<dbReference type="EMBL" id="JAQIZT010000011">
    <property type="protein sequence ID" value="KAJ6980127.1"/>
    <property type="molecule type" value="Genomic_DNA"/>
</dbReference>
<reference evidence="1" key="1">
    <citation type="journal article" date="2023" name="Mol. Ecol. Resour.">
        <title>Chromosome-level genome assembly of a triploid poplar Populus alba 'Berolinensis'.</title>
        <authorList>
            <person name="Chen S."/>
            <person name="Yu Y."/>
            <person name="Wang X."/>
            <person name="Wang S."/>
            <person name="Zhang T."/>
            <person name="Zhou Y."/>
            <person name="He R."/>
            <person name="Meng N."/>
            <person name="Wang Y."/>
            <person name="Liu W."/>
            <person name="Liu Z."/>
            <person name="Liu J."/>
            <person name="Guo Q."/>
            <person name="Huang H."/>
            <person name="Sederoff R.R."/>
            <person name="Wang G."/>
            <person name="Qu G."/>
            <person name="Chen S."/>
        </authorList>
    </citation>
    <scope>NUCLEOTIDE SEQUENCE</scope>
    <source>
        <strain evidence="1">SC-2020</strain>
    </source>
</reference>
<evidence type="ECO:0000313" key="2">
    <source>
        <dbReference type="Proteomes" id="UP001164929"/>
    </source>
</evidence>
<keyword evidence="2" id="KW-1185">Reference proteome</keyword>
<accession>A0AAD6M7M1</accession>
<evidence type="ECO:0000313" key="1">
    <source>
        <dbReference type="EMBL" id="KAJ6980127.1"/>
    </source>
</evidence>
<protein>
    <submittedName>
        <fullName evidence="1">Uncharacterized protein</fullName>
    </submittedName>
</protein>
<dbReference type="AlphaFoldDB" id="A0AAD6M7M1"/>